<keyword evidence="2" id="KW-0378">Hydrolase</keyword>
<evidence type="ECO:0000259" key="6">
    <source>
        <dbReference type="PROSITE" id="PS51194"/>
    </source>
</evidence>
<dbReference type="Gene3D" id="3.40.50.10810">
    <property type="entry name" value="Tandem AAA-ATPase domain"/>
    <property type="match status" value="1"/>
</dbReference>
<keyword evidence="1" id="KW-0547">Nucleotide-binding</keyword>
<dbReference type="InterPro" id="IPR057342">
    <property type="entry name" value="DEXDc_RapA"/>
</dbReference>
<dbReference type="InterPro" id="IPR038718">
    <property type="entry name" value="SNF2-like_sf"/>
</dbReference>
<dbReference type="Proteomes" id="UP000053557">
    <property type="component" value="Unassembled WGS sequence"/>
</dbReference>
<dbReference type="InterPro" id="IPR000330">
    <property type="entry name" value="SNF2_N"/>
</dbReference>
<evidence type="ECO:0000313" key="7">
    <source>
        <dbReference type="EMBL" id="KUO97347.1"/>
    </source>
</evidence>
<dbReference type="PROSITE" id="PS51192">
    <property type="entry name" value="HELICASE_ATP_BIND_1"/>
    <property type="match status" value="1"/>
</dbReference>
<evidence type="ECO:0000259" key="5">
    <source>
        <dbReference type="PROSITE" id="PS51192"/>
    </source>
</evidence>
<proteinExistence type="predicted"/>
<keyword evidence="8" id="KW-1185">Reference proteome</keyword>
<feature type="domain" description="Helicase ATP-binding" evidence="5">
    <location>
        <begin position="65"/>
        <end position="225"/>
    </location>
</feature>
<dbReference type="SMART" id="SM00487">
    <property type="entry name" value="DEXDc"/>
    <property type="match status" value="1"/>
</dbReference>
<dbReference type="Pfam" id="PF00271">
    <property type="entry name" value="Helicase_C"/>
    <property type="match status" value="1"/>
</dbReference>
<accession>A0A101XTJ7</accession>
<reference evidence="7 8" key="1">
    <citation type="submission" date="2015-12" db="EMBL/GenBank/DDBJ databases">
        <title>Draft genome sequence of Acidibacillus ferrooxidans ITV001, isolated from a chalcopyrite acid mine drainage site in Brazil.</title>
        <authorList>
            <person name="Dall'Agnol H."/>
            <person name="Nancucheo I."/>
            <person name="Johnson B."/>
            <person name="Oliveira R."/>
            <person name="Leite L."/>
            <person name="Pylro V."/>
            <person name="Nunes G.L."/>
            <person name="Tzotzos G."/>
            <person name="Fernandes G.R."/>
            <person name="Dutra J."/>
            <person name="Orellana S.C."/>
            <person name="Oliveira G."/>
        </authorList>
    </citation>
    <scope>NUCLEOTIDE SEQUENCE [LARGE SCALE GENOMIC DNA]</scope>
    <source>
        <strain evidence="8">ITV01</strain>
    </source>
</reference>
<evidence type="ECO:0000256" key="2">
    <source>
        <dbReference type="ARBA" id="ARBA00022801"/>
    </source>
</evidence>
<evidence type="ECO:0000256" key="4">
    <source>
        <dbReference type="ARBA" id="ARBA00022840"/>
    </source>
</evidence>
<evidence type="ECO:0000256" key="1">
    <source>
        <dbReference type="ARBA" id="ARBA00022741"/>
    </source>
</evidence>
<dbReference type="CDD" id="cd18793">
    <property type="entry name" value="SF2_C_SNF"/>
    <property type="match status" value="1"/>
</dbReference>
<keyword evidence="3" id="KW-0347">Helicase</keyword>
<name>A0A101XTJ7_9BACL</name>
<gene>
    <name evidence="7" type="ORF">ATW55_04685</name>
</gene>
<dbReference type="EMBL" id="LPVJ01000002">
    <property type="protein sequence ID" value="KUO97347.1"/>
    <property type="molecule type" value="Genomic_DNA"/>
</dbReference>
<keyword evidence="4" id="KW-0067">ATP-binding</keyword>
<evidence type="ECO:0000256" key="3">
    <source>
        <dbReference type="ARBA" id="ARBA00022806"/>
    </source>
</evidence>
<comment type="caution">
    <text evidence="7">The sequence shown here is derived from an EMBL/GenBank/DDBJ whole genome shotgun (WGS) entry which is preliminary data.</text>
</comment>
<dbReference type="InterPro" id="IPR049730">
    <property type="entry name" value="SNF2/RAD54-like_C"/>
</dbReference>
<dbReference type="AlphaFoldDB" id="A0A101XTJ7"/>
<dbReference type="InterPro" id="IPR014001">
    <property type="entry name" value="Helicase_ATP-bd"/>
</dbReference>
<dbReference type="InterPro" id="IPR001650">
    <property type="entry name" value="Helicase_C-like"/>
</dbReference>
<dbReference type="GO" id="GO:0005524">
    <property type="term" value="F:ATP binding"/>
    <property type="evidence" value="ECO:0007669"/>
    <property type="project" value="UniProtKB-KW"/>
</dbReference>
<dbReference type="Pfam" id="PF00176">
    <property type="entry name" value="SNF2-rel_dom"/>
    <property type="match status" value="1"/>
</dbReference>
<dbReference type="GO" id="GO:0004386">
    <property type="term" value="F:helicase activity"/>
    <property type="evidence" value="ECO:0007669"/>
    <property type="project" value="UniProtKB-KW"/>
</dbReference>
<evidence type="ECO:0000313" key="8">
    <source>
        <dbReference type="Proteomes" id="UP000053557"/>
    </source>
</evidence>
<dbReference type="CDD" id="cd18011">
    <property type="entry name" value="DEXDc_RapA"/>
    <property type="match status" value="1"/>
</dbReference>
<feature type="domain" description="Helicase C-terminal" evidence="6">
    <location>
        <begin position="406"/>
        <end position="553"/>
    </location>
</feature>
<evidence type="ECO:0008006" key="9">
    <source>
        <dbReference type="Google" id="ProtNLM"/>
    </source>
</evidence>
<dbReference type="SMART" id="SM00490">
    <property type="entry name" value="HELICc"/>
    <property type="match status" value="1"/>
</dbReference>
<sequence>MVIHHDEALLMLQKLAALPSVPNREVDLHRQAVHLSLRSGFDELLSLQMLRDITPFPHQVRTVERVLRRMRGRALLCDEVGLGKTIEAGIVLTEYMLRGLVKRALILTPPSLVDQWKEEVTRKLGLDFVCYDDVRFRAAENPWNAFEHIIASIDTAKREPHRNEILDTEFDIVIVDEAHHLKNKSTLAWKFVNQLKKKYILLLTATPIENDMSELFNLITLLRPGQLLTEAEYKRKYVDKKDPLQPKNVAELKQLVQNVMIRNRRSTTGVIQSTRTADTLVIPPLSEERRFYEALSRFVKSQLQSDTAVPLRRATSRYMELSTPASSQQRKFHPFVLKNLLRQAGSSIACTLPTLAKWVPADRNNEVLRSELWMSESYPAGTLPGVNVDTIQELIELGKAVRDTGKLAALLKLLQNTSDQTVVFTGFVETQSVIAEFLQREGIDVVNFHGGMSRAQKEQAINDFRDGTKVLISTESGGEGRNLQFCHRMVNFDIPWNPMKIEQRIGRIHRIGQEHEVNIYNLASQGTMEEHILRILDAKVNLFQLVVGELDMILGSLDEKREFDEILMDIWVRAKDESELAREVDAFGEELLAAKTHYQKVRDVDDRLLSELIMSE</sequence>
<dbReference type="InterPro" id="IPR027417">
    <property type="entry name" value="P-loop_NTPase"/>
</dbReference>
<dbReference type="GO" id="GO:0016787">
    <property type="term" value="F:hydrolase activity"/>
    <property type="evidence" value="ECO:0007669"/>
    <property type="project" value="UniProtKB-KW"/>
</dbReference>
<dbReference type="SUPFAM" id="SSF52540">
    <property type="entry name" value="P-loop containing nucleoside triphosphate hydrolases"/>
    <property type="match status" value="2"/>
</dbReference>
<dbReference type="PROSITE" id="PS51194">
    <property type="entry name" value="HELICASE_CTER"/>
    <property type="match status" value="1"/>
</dbReference>
<dbReference type="Gene3D" id="3.40.50.300">
    <property type="entry name" value="P-loop containing nucleotide triphosphate hydrolases"/>
    <property type="match status" value="1"/>
</dbReference>
<protein>
    <recommendedName>
        <fullName evidence="9">Helicase SNF2</fullName>
    </recommendedName>
</protein>
<dbReference type="PANTHER" id="PTHR10799">
    <property type="entry name" value="SNF2/RAD54 HELICASE FAMILY"/>
    <property type="match status" value="1"/>
</dbReference>
<organism evidence="7 8">
    <name type="scientific">Ferroacidibacillus organovorans</name>
    <dbReference type="NCBI Taxonomy" id="1765683"/>
    <lineage>
        <taxon>Bacteria</taxon>
        <taxon>Bacillati</taxon>
        <taxon>Bacillota</taxon>
        <taxon>Bacilli</taxon>
        <taxon>Bacillales</taxon>
        <taxon>Alicyclobacillaceae</taxon>
        <taxon>Ferroacidibacillus</taxon>
    </lineage>
</organism>